<dbReference type="Proteomes" id="UP000663879">
    <property type="component" value="Unassembled WGS sequence"/>
</dbReference>
<name>A0A814EUP8_9BILA</name>
<keyword evidence="1" id="KW-0732">Signal</keyword>
<evidence type="ECO:0000313" key="3">
    <source>
        <dbReference type="Proteomes" id="UP000663879"/>
    </source>
</evidence>
<feature type="signal peptide" evidence="1">
    <location>
        <begin position="1"/>
        <end position="19"/>
    </location>
</feature>
<dbReference type="EMBL" id="CAJNOC010003199">
    <property type="protein sequence ID" value="CAF0972198.1"/>
    <property type="molecule type" value="Genomic_DNA"/>
</dbReference>
<protein>
    <submittedName>
        <fullName evidence="2">Uncharacterized protein</fullName>
    </submittedName>
</protein>
<reference evidence="2" key="1">
    <citation type="submission" date="2021-02" db="EMBL/GenBank/DDBJ databases">
        <authorList>
            <person name="Nowell W R."/>
        </authorList>
    </citation>
    <scope>NUCLEOTIDE SEQUENCE</scope>
    <source>
        <strain evidence="2">Ploen Becks lab</strain>
    </source>
</reference>
<keyword evidence="3" id="KW-1185">Reference proteome</keyword>
<accession>A0A814EUP8</accession>
<evidence type="ECO:0000256" key="1">
    <source>
        <dbReference type="SAM" id="SignalP"/>
    </source>
</evidence>
<evidence type="ECO:0000313" key="2">
    <source>
        <dbReference type="EMBL" id="CAF0972198.1"/>
    </source>
</evidence>
<dbReference type="AlphaFoldDB" id="A0A814EUP8"/>
<gene>
    <name evidence="2" type="ORF">OXX778_LOCUS14976</name>
</gene>
<organism evidence="2 3">
    <name type="scientific">Brachionus calyciflorus</name>
    <dbReference type="NCBI Taxonomy" id="104777"/>
    <lineage>
        <taxon>Eukaryota</taxon>
        <taxon>Metazoa</taxon>
        <taxon>Spiralia</taxon>
        <taxon>Gnathifera</taxon>
        <taxon>Rotifera</taxon>
        <taxon>Eurotatoria</taxon>
        <taxon>Monogononta</taxon>
        <taxon>Pseudotrocha</taxon>
        <taxon>Ploima</taxon>
        <taxon>Brachionidae</taxon>
        <taxon>Brachionus</taxon>
    </lineage>
</organism>
<sequence length="403" mass="46079">MFWTIKILITIQFIIMVQSGSHSEYCNLLNPCRSNLKLICSSFQCVCDNSFVWMDDKCAIAPTNLYDEFSNGKLKPNTFFDKLYSISLLNKWNLDDLKNFLKSDSYLKSLKFSKMLSRTNIDLRLNNEEILNILSDLKSIADLEIQASIGEHFSFLNTLRPEWLNSKTLSHMLSVFRINLDFFKAICEKNCLHDSNIDEVLKYFIILNNNTENVLGVKTIITLLSEFGTDSFHLKNVLSVLKSLVKITQIQSNSNFLINLLNDLLEKKLWTPYNLRNLLQKVTDLLNLYPNSDPIQLINIFSGIPISNPEITQESTVASIPIAKKGLIDNILDVFGLSDLLISILDTPLKLDRHLKQLASLFNRQNINVMNSIFNGKCNTYVACNNVLKLDCVQNNCIEIEII</sequence>
<feature type="chain" id="PRO_5032651782" evidence="1">
    <location>
        <begin position="20"/>
        <end position="403"/>
    </location>
</feature>
<proteinExistence type="predicted"/>
<comment type="caution">
    <text evidence="2">The sequence shown here is derived from an EMBL/GenBank/DDBJ whole genome shotgun (WGS) entry which is preliminary data.</text>
</comment>